<evidence type="ECO:0008006" key="4">
    <source>
        <dbReference type="Google" id="ProtNLM"/>
    </source>
</evidence>
<dbReference type="Proteomes" id="UP000254937">
    <property type="component" value="Unassembled WGS sequence"/>
</dbReference>
<gene>
    <name evidence="2" type="ORF">M752DRAFT_276376</name>
</gene>
<dbReference type="AlphaFoldDB" id="A0A370PKW9"/>
<evidence type="ECO:0000313" key="3">
    <source>
        <dbReference type="Proteomes" id="UP000254937"/>
    </source>
</evidence>
<accession>A0A370PKW9</accession>
<evidence type="ECO:0000313" key="2">
    <source>
        <dbReference type="EMBL" id="RDK42534.1"/>
    </source>
</evidence>
<sequence>MPLLRLSLLFLSDRAHGDGHTRPPLITARSRKSSRAKWEVHQRRNVSVQASLARKQWTLFIAPFVRSSIQLSATSNYVSWSFGGRGKKVCEVTDFWDVSRAWPRWVPATNNQPQ</sequence>
<feature type="chain" id="PRO_5016728347" description="Secreted protein" evidence="1">
    <location>
        <begin position="18"/>
        <end position="114"/>
    </location>
</feature>
<name>A0A370PKW9_ASPPH</name>
<dbReference type="EMBL" id="KZ851853">
    <property type="protein sequence ID" value="RDK42534.1"/>
    <property type="molecule type" value="Genomic_DNA"/>
</dbReference>
<proteinExistence type="predicted"/>
<organism evidence="2 3">
    <name type="scientific">Aspergillus phoenicis ATCC 13157</name>
    <dbReference type="NCBI Taxonomy" id="1353007"/>
    <lineage>
        <taxon>Eukaryota</taxon>
        <taxon>Fungi</taxon>
        <taxon>Dikarya</taxon>
        <taxon>Ascomycota</taxon>
        <taxon>Pezizomycotina</taxon>
        <taxon>Eurotiomycetes</taxon>
        <taxon>Eurotiomycetidae</taxon>
        <taxon>Eurotiales</taxon>
        <taxon>Aspergillaceae</taxon>
        <taxon>Aspergillus</taxon>
    </lineage>
</organism>
<protein>
    <recommendedName>
        <fullName evidence="4">Secreted protein</fullName>
    </recommendedName>
</protein>
<keyword evidence="3" id="KW-1185">Reference proteome</keyword>
<feature type="signal peptide" evidence="1">
    <location>
        <begin position="1"/>
        <end position="17"/>
    </location>
</feature>
<reference evidence="2 3" key="1">
    <citation type="submission" date="2018-07" db="EMBL/GenBank/DDBJ databases">
        <title>Section-level genome sequencing of Aspergillus section Nigri to investigate inter- and intra-species variation.</title>
        <authorList>
            <consortium name="DOE Joint Genome Institute"/>
            <person name="Vesth T.C."/>
            <person name="Nybo J.L."/>
            <person name="Theobald S."/>
            <person name="Frisvad J.C."/>
            <person name="Larsen T.O."/>
            <person name="Nielsen K.F."/>
            <person name="Hoof J.B."/>
            <person name="Brandl J."/>
            <person name="Salamov A."/>
            <person name="Riley R."/>
            <person name="Gladden J.M."/>
            <person name="Phatale P."/>
            <person name="Nielsen M.T."/>
            <person name="Lyhne E.K."/>
            <person name="Kogle M.E."/>
            <person name="Strasser K."/>
            <person name="McDonnell E."/>
            <person name="Barry K."/>
            <person name="Clum A."/>
            <person name="Chen C."/>
            <person name="Nolan M."/>
            <person name="Sandor L."/>
            <person name="Kuo A."/>
            <person name="Lipzen A."/>
            <person name="Hainaut M."/>
            <person name="Drula E."/>
            <person name="Tsang A."/>
            <person name="Magnuson J.K."/>
            <person name="Henrissat B."/>
            <person name="Wiebenga A."/>
            <person name="Simmons B.A."/>
            <person name="Makela M.R."/>
            <person name="De vries R.P."/>
            <person name="Grigoriev I.V."/>
            <person name="Mortensen U.H."/>
            <person name="Baker S.E."/>
            <person name="Andersen M.R."/>
        </authorList>
    </citation>
    <scope>NUCLEOTIDE SEQUENCE [LARGE SCALE GENOMIC DNA]</scope>
    <source>
        <strain evidence="2 3">ATCC 13157</strain>
    </source>
</reference>
<keyword evidence="1" id="KW-0732">Signal</keyword>
<evidence type="ECO:0000256" key="1">
    <source>
        <dbReference type="SAM" id="SignalP"/>
    </source>
</evidence>